<dbReference type="Gene3D" id="1.20.1250.20">
    <property type="entry name" value="MFS general substrate transporter like domains"/>
    <property type="match status" value="2"/>
</dbReference>
<feature type="transmembrane region" description="Helical" evidence="11">
    <location>
        <begin position="362"/>
        <end position="390"/>
    </location>
</feature>
<dbReference type="RefSeq" id="WP_000784366.1">
    <property type="nucleotide sequence ID" value="NC_015761.1"/>
</dbReference>
<dbReference type="GO" id="GO:0005886">
    <property type="term" value="C:plasma membrane"/>
    <property type="evidence" value="ECO:0007669"/>
    <property type="project" value="UniProtKB-SubCell"/>
</dbReference>
<evidence type="ECO:0000256" key="3">
    <source>
        <dbReference type="ARBA" id="ARBA00022475"/>
    </source>
</evidence>
<name>A0A0K0HEJ1_SALBC</name>
<keyword evidence="5 11" id="KW-0812">Transmembrane</keyword>
<feature type="transmembrane region" description="Helical" evidence="11">
    <location>
        <begin position="6"/>
        <end position="24"/>
    </location>
</feature>
<feature type="domain" description="Major facilitator superfamily (MFS) profile" evidence="12">
    <location>
        <begin position="10"/>
        <end position="419"/>
    </location>
</feature>
<dbReference type="eggNOG" id="COG2271">
    <property type="taxonomic scope" value="Bacteria"/>
</dbReference>
<comment type="similarity">
    <text evidence="9">Belongs to the major facilitator superfamily. Phthalate permease family.</text>
</comment>
<dbReference type="AlphaFoldDB" id="A0A0K0HEJ1"/>
<keyword evidence="8 11" id="KW-0472">Membrane</keyword>
<dbReference type="PANTHER" id="PTHR11662">
    <property type="entry name" value="SOLUTE CARRIER FAMILY 17"/>
    <property type="match status" value="1"/>
</dbReference>
<evidence type="ECO:0000256" key="10">
    <source>
        <dbReference type="ARBA" id="ARBA00052849"/>
    </source>
</evidence>
<feature type="transmembrane region" description="Helical" evidence="11">
    <location>
        <begin position="273"/>
        <end position="294"/>
    </location>
</feature>
<sequence length="434" mass="47766">MKMTKLRWWIIGLVCVGTIVNYLSRSSLSVAAPAMMKELHFDEQQYSWVVSAFQLCYTIAQPITGYLMDVIGLKIGFFIFALLWSLINMAHALAGGWISLAFLRGLMGLTEASAIPAGIKASAEWFPTKERGIAGGLFNIGTSIGAMLAPPLVVWAMLTFADSGIGTEMAFVITGGIGVLFAITWFLIYNSPNKHPWITHKELRYIEDGQESYLQDDNKKPAVKEIIKKRNFWALAITRFLADPAWGTLSFWMPLYLINVMHLPLKEIAMFAWLPFLAADFGCVAGGFLAKFFMEKMHMTTINARRCSFTIGAILMISIGFVSITTNPYVAIALMSIGGFAHQTLSTVVITMSADLFKKNEVATVAGLAGSAAWLGQLSFNLFMGALVAIIGYGPFFIALSLFDIIGAIILWVLIKDPAKHNPHTLEQPLASHR</sequence>
<organism evidence="13 14">
    <name type="scientific">Salmonella bongori (strain ATCC 43975 / DSM 13772 / NCTC 12419)</name>
    <dbReference type="NCBI Taxonomy" id="218493"/>
    <lineage>
        <taxon>Bacteria</taxon>
        <taxon>Pseudomonadati</taxon>
        <taxon>Pseudomonadota</taxon>
        <taxon>Gammaproteobacteria</taxon>
        <taxon>Enterobacterales</taxon>
        <taxon>Enterobacteriaceae</taxon>
        <taxon>Salmonella</taxon>
    </lineage>
</organism>
<evidence type="ECO:0000256" key="5">
    <source>
        <dbReference type="ARBA" id="ARBA00022692"/>
    </source>
</evidence>
<evidence type="ECO:0000313" key="13">
    <source>
        <dbReference type="EMBL" id="CCC31783.1"/>
    </source>
</evidence>
<feature type="transmembrane region" description="Helical" evidence="11">
    <location>
        <begin position="137"/>
        <end position="158"/>
    </location>
</feature>
<gene>
    <name evidence="13" type="ordered locus">SBG_2730</name>
</gene>
<proteinExistence type="inferred from homology"/>
<evidence type="ECO:0000256" key="2">
    <source>
        <dbReference type="ARBA" id="ARBA00022448"/>
    </source>
</evidence>
<evidence type="ECO:0000256" key="11">
    <source>
        <dbReference type="SAM" id="Phobius"/>
    </source>
</evidence>
<keyword evidence="4" id="KW-0997">Cell inner membrane</keyword>
<evidence type="ECO:0000256" key="7">
    <source>
        <dbReference type="ARBA" id="ARBA00022989"/>
    </source>
</evidence>
<feature type="transmembrane region" description="Helical" evidence="11">
    <location>
        <begin position="306"/>
        <end position="324"/>
    </location>
</feature>
<evidence type="ECO:0000256" key="4">
    <source>
        <dbReference type="ARBA" id="ARBA00022519"/>
    </source>
</evidence>
<dbReference type="Proteomes" id="UP000000289">
    <property type="component" value="Chromosome"/>
</dbReference>
<comment type="catalytic activity">
    <reaction evidence="10">
        <text>aldehydo-D-galacturonate(out) + H(+)(out) = aldehydo-D-galacturonate(in) + H(+)(in)</text>
        <dbReference type="Rhea" id="RHEA:29295"/>
        <dbReference type="ChEBI" id="CHEBI:12952"/>
        <dbReference type="ChEBI" id="CHEBI:15378"/>
    </reaction>
</comment>
<dbReference type="SUPFAM" id="SSF103473">
    <property type="entry name" value="MFS general substrate transporter"/>
    <property type="match status" value="1"/>
</dbReference>
<keyword evidence="3" id="KW-1003">Cell membrane</keyword>
<dbReference type="PROSITE" id="PS50850">
    <property type="entry name" value="MFS"/>
    <property type="match status" value="1"/>
</dbReference>
<evidence type="ECO:0000256" key="8">
    <source>
        <dbReference type="ARBA" id="ARBA00023136"/>
    </source>
</evidence>
<dbReference type="KEGG" id="sbg:SBG_2730"/>
<dbReference type="FunFam" id="1.20.1250.20:FF:000036">
    <property type="entry name" value="Hexuronate transporter"/>
    <property type="match status" value="1"/>
</dbReference>
<feature type="transmembrane region" description="Helical" evidence="11">
    <location>
        <begin position="396"/>
        <end position="415"/>
    </location>
</feature>
<dbReference type="GO" id="GO:0015134">
    <property type="term" value="F:hexuronate transmembrane transporter activity"/>
    <property type="evidence" value="ECO:0007669"/>
    <property type="project" value="TreeGrafter"/>
</dbReference>
<keyword evidence="6" id="KW-0732">Signal</keyword>
<dbReference type="PIRSF" id="PIRSF002808">
    <property type="entry name" value="Hexose_phosphate_transp"/>
    <property type="match status" value="1"/>
</dbReference>
<protein>
    <submittedName>
        <fullName evidence="13">Hexuronate transporter</fullName>
    </submittedName>
</protein>
<accession>A0A0K0HEJ1</accession>
<dbReference type="GeneID" id="44981740"/>
<reference evidence="13 14" key="1">
    <citation type="journal article" date="2011" name="PLoS Pathog.">
        <title>Salmonella bongori provides insights into the evolution of the Salmonellae.</title>
        <authorList>
            <person name="Fookes M."/>
            <person name="Schroeder G.N."/>
            <person name="Langridge G.C."/>
            <person name="Blondel C.J."/>
            <person name="Mammina C."/>
            <person name="Connor T.R."/>
            <person name="Seth-Smith H."/>
            <person name="Vernikos G.S."/>
            <person name="Robinson K.S."/>
            <person name="Sanders M."/>
            <person name="Petty N.K."/>
            <person name="Kingsley R.A."/>
            <person name="Baumler A.J."/>
            <person name="Nuccio S.P."/>
            <person name="Contreras I."/>
            <person name="Santiviago C.A."/>
            <person name="Maskell D."/>
            <person name="Barrow P."/>
            <person name="Humphrey T."/>
            <person name="Nastasi A."/>
            <person name="Roberts M."/>
            <person name="Frankel G."/>
            <person name="Parkhill J."/>
            <person name="Dougan G."/>
            <person name="Thomson N.R."/>
        </authorList>
    </citation>
    <scope>NUCLEOTIDE SEQUENCE [LARGE SCALE GENOMIC DNA]</scope>
    <source>
        <strain evidence="14">ATCC 43975 / DSM 13772 / NCTC 12419</strain>
    </source>
</reference>
<evidence type="ECO:0000259" key="12">
    <source>
        <dbReference type="PROSITE" id="PS50850"/>
    </source>
</evidence>
<dbReference type="InterPro" id="IPR050382">
    <property type="entry name" value="MFS_Na/Anion_cotransporter"/>
</dbReference>
<evidence type="ECO:0000256" key="1">
    <source>
        <dbReference type="ARBA" id="ARBA00004429"/>
    </source>
</evidence>
<feature type="transmembrane region" description="Helical" evidence="11">
    <location>
        <begin position="232"/>
        <end position="253"/>
    </location>
</feature>
<dbReference type="Pfam" id="PF07690">
    <property type="entry name" value="MFS_1"/>
    <property type="match status" value="2"/>
</dbReference>
<dbReference type="InterPro" id="IPR020846">
    <property type="entry name" value="MFS_dom"/>
</dbReference>
<feature type="transmembrane region" description="Helical" evidence="11">
    <location>
        <begin position="75"/>
        <end position="103"/>
    </location>
</feature>
<comment type="subcellular location">
    <subcellularLocation>
        <location evidence="1">Cell inner membrane</location>
        <topology evidence="1">Multi-pass membrane protein</topology>
    </subcellularLocation>
</comment>
<keyword evidence="2" id="KW-0813">Transport</keyword>
<dbReference type="CDD" id="cd17319">
    <property type="entry name" value="MFS_ExuT_GudP_like"/>
    <property type="match status" value="1"/>
</dbReference>
<dbReference type="EMBL" id="FR877557">
    <property type="protein sequence ID" value="CCC31783.1"/>
    <property type="molecule type" value="Genomic_DNA"/>
</dbReference>
<evidence type="ECO:0000313" key="14">
    <source>
        <dbReference type="Proteomes" id="UP000000289"/>
    </source>
</evidence>
<evidence type="ECO:0000256" key="9">
    <source>
        <dbReference type="ARBA" id="ARBA00038514"/>
    </source>
</evidence>
<dbReference type="PANTHER" id="PTHR11662:SF285">
    <property type="entry name" value="HEXURONATE TRANSPORTER"/>
    <property type="match status" value="1"/>
</dbReference>
<feature type="transmembrane region" description="Helical" evidence="11">
    <location>
        <begin position="170"/>
        <end position="189"/>
    </location>
</feature>
<keyword evidence="7 11" id="KW-1133">Transmembrane helix</keyword>
<dbReference type="InterPro" id="IPR000849">
    <property type="entry name" value="Sugar_P_transporter"/>
</dbReference>
<evidence type="ECO:0000256" key="6">
    <source>
        <dbReference type="ARBA" id="ARBA00022729"/>
    </source>
</evidence>
<dbReference type="InterPro" id="IPR036259">
    <property type="entry name" value="MFS_trans_sf"/>
</dbReference>
<dbReference type="InterPro" id="IPR011701">
    <property type="entry name" value="MFS"/>
</dbReference>